<gene>
    <name evidence="1" type="ORF">QM480_01365</name>
</gene>
<dbReference type="RefSeq" id="WP_283368308.1">
    <property type="nucleotide sequence ID" value="NZ_JASHID010000001.1"/>
</dbReference>
<accession>A0ABT6YH80</accession>
<sequence length="177" mass="20425">MKKTPLILIFIFTIFCWGLNFHEAIASYTSIHHKIKTDTITVNFGNPIFDLKEGETLSLLVQSNGCYTAHSKLLLITKEKELFITRLYFNPTIKSQTNAIRMPFDPNNGDLMETHALSNKEMDYFMSFLISLNSIRDKGCSTTDTYVLNSIRFSMIKVDGTCQWKGFDRLQKELFNQ</sequence>
<evidence type="ECO:0000313" key="2">
    <source>
        <dbReference type="Proteomes" id="UP001236569"/>
    </source>
</evidence>
<organism evidence="1 2">
    <name type="scientific">Flectobacillus longus</name>
    <dbReference type="NCBI Taxonomy" id="2984207"/>
    <lineage>
        <taxon>Bacteria</taxon>
        <taxon>Pseudomonadati</taxon>
        <taxon>Bacteroidota</taxon>
        <taxon>Cytophagia</taxon>
        <taxon>Cytophagales</taxon>
        <taxon>Flectobacillaceae</taxon>
        <taxon>Flectobacillus</taxon>
    </lineage>
</organism>
<name>A0ABT6YH80_9BACT</name>
<keyword evidence="2" id="KW-1185">Reference proteome</keyword>
<reference evidence="1 2" key="1">
    <citation type="submission" date="2023-05" db="EMBL/GenBank/DDBJ databases">
        <title>Novel species of genus Flectobacillus isolated from stream in China.</title>
        <authorList>
            <person name="Lu H."/>
        </authorList>
    </citation>
    <scope>NUCLEOTIDE SEQUENCE [LARGE SCALE GENOMIC DNA]</scope>
    <source>
        <strain evidence="1 2">DC10W</strain>
    </source>
</reference>
<evidence type="ECO:0000313" key="1">
    <source>
        <dbReference type="EMBL" id="MDI9862956.1"/>
    </source>
</evidence>
<dbReference type="EMBL" id="JASHID010000001">
    <property type="protein sequence ID" value="MDI9862956.1"/>
    <property type="molecule type" value="Genomic_DNA"/>
</dbReference>
<proteinExistence type="predicted"/>
<comment type="caution">
    <text evidence="1">The sequence shown here is derived from an EMBL/GenBank/DDBJ whole genome shotgun (WGS) entry which is preliminary data.</text>
</comment>
<dbReference type="Proteomes" id="UP001236569">
    <property type="component" value="Unassembled WGS sequence"/>
</dbReference>
<protein>
    <submittedName>
        <fullName evidence="1">Uncharacterized protein</fullName>
    </submittedName>
</protein>